<keyword evidence="2" id="KW-0813">Transport</keyword>
<proteinExistence type="predicted"/>
<evidence type="ECO:0000313" key="7">
    <source>
        <dbReference type="EMBL" id="MBN0048759.1"/>
    </source>
</evidence>
<reference evidence="7 8" key="1">
    <citation type="submission" date="2021-02" db="EMBL/GenBank/DDBJ databases">
        <title>Whole genome sequencing of Streptomyces actuosus VRA1.</title>
        <authorList>
            <person name="Sen G."/>
            <person name="Sen A."/>
        </authorList>
    </citation>
    <scope>NUCLEOTIDE SEQUENCE [LARGE SCALE GENOMIC DNA]</scope>
    <source>
        <strain evidence="7 8">VRA1</strain>
    </source>
</reference>
<organism evidence="7 8">
    <name type="scientific">Streptomyces actuosus</name>
    <dbReference type="NCBI Taxonomy" id="1885"/>
    <lineage>
        <taxon>Bacteria</taxon>
        <taxon>Bacillati</taxon>
        <taxon>Actinomycetota</taxon>
        <taxon>Actinomycetes</taxon>
        <taxon>Kitasatosporales</taxon>
        <taxon>Streptomycetaceae</taxon>
        <taxon>Streptomyces</taxon>
    </lineage>
</organism>
<keyword evidence="5" id="KW-1133">Transmembrane helix</keyword>
<dbReference type="Gene3D" id="3.30.70.1450">
    <property type="entry name" value="Regulator of K+ conductance, C-terminal domain"/>
    <property type="match status" value="1"/>
</dbReference>
<feature type="transmembrane region" description="Helical" evidence="5">
    <location>
        <begin position="15"/>
        <end position="38"/>
    </location>
</feature>
<dbReference type="InterPro" id="IPR036721">
    <property type="entry name" value="RCK_C_sf"/>
</dbReference>
<dbReference type="PANTHER" id="PTHR32507:SF7">
    <property type="entry name" value="K(+)_H(+) ANTIPORTER NHAP2"/>
    <property type="match status" value="1"/>
</dbReference>
<comment type="caution">
    <text evidence="7">The sequence shown here is derived from an EMBL/GenBank/DDBJ whole genome shotgun (WGS) entry which is preliminary data.</text>
</comment>
<evidence type="ECO:0000256" key="1">
    <source>
        <dbReference type="ARBA" id="ARBA00004651"/>
    </source>
</evidence>
<keyword evidence="5" id="KW-0812">Transmembrane</keyword>
<keyword evidence="3" id="KW-0050">Antiport</keyword>
<protein>
    <recommendedName>
        <fullName evidence="6">RCK C-terminal domain-containing protein</fullName>
    </recommendedName>
</protein>
<keyword evidence="5" id="KW-0472">Membrane</keyword>
<keyword evidence="8" id="KW-1185">Reference proteome</keyword>
<evidence type="ECO:0000256" key="3">
    <source>
        <dbReference type="ARBA" id="ARBA00022449"/>
    </source>
</evidence>
<name>A0ABS2W035_STRAS</name>
<evidence type="ECO:0000313" key="8">
    <source>
        <dbReference type="Proteomes" id="UP000788262"/>
    </source>
</evidence>
<dbReference type="InterPro" id="IPR006037">
    <property type="entry name" value="RCK_C"/>
</dbReference>
<dbReference type="EMBL" id="JAFFZS010000047">
    <property type="protein sequence ID" value="MBN0048759.1"/>
    <property type="molecule type" value="Genomic_DNA"/>
</dbReference>
<dbReference type="SUPFAM" id="SSF116726">
    <property type="entry name" value="TrkA C-terminal domain-like"/>
    <property type="match status" value="1"/>
</dbReference>
<feature type="domain" description="RCK C-terminal" evidence="6">
    <location>
        <begin position="54"/>
        <end position="135"/>
    </location>
</feature>
<evidence type="ECO:0000259" key="6">
    <source>
        <dbReference type="PROSITE" id="PS51202"/>
    </source>
</evidence>
<sequence>MSNGVSARLSHSQRIYDVVFVVVAFSVTVQGSLVPTVARWCRISMRSSAVEPWALGIRLRHRPESAQQVTVQAGSSAEGTAIADLDLGEHVWISFVVRDGRLLAADGSTRLRPDDELLLLADPGGSDDWSRLFISPPPPP</sequence>
<comment type="subcellular location">
    <subcellularLocation>
        <location evidence="1">Cell membrane</location>
        <topology evidence="1">Multi-pass membrane protein</topology>
    </subcellularLocation>
</comment>
<evidence type="ECO:0000256" key="4">
    <source>
        <dbReference type="ARBA" id="ARBA00023065"/>
    </source>
</evidence>
<dbReference type="PROSITE" id="PS51202">
    <property type="entry name" value="RCK_C"/>
    <property type="match status" value="1"/>
</dbReference>
<dbReference type="Pfam" id="PF02080">
    <property type="entry name" value="TrkA_C"/>
    <property type="match status" value="1"/>
</dbReference>
<dbReference type="Proteomes" id="UP000788262">
    <property type="component" value="Unassembled WGS sequence"/>
</dbReference>
<accession>A0ABS2W035</accession>
<dbReference type="PANTHER" id="PTHR32507">
    <property type="entry name" value="NA(+)/H(+) ANTIPORTER 1"/>
    <property type="match status" value="1"/>
</dbReference>
<gene>
    <name evidence="7" type="ORF">JS756_32695</name>
</gene>
<evidence type="ECO:0000256" key="5">
    <source>
        <dbReference type="SAM" id="Phobius"/>
    </source>
</evidence>
<evidence type="ECO:0000256" key="2">
    <source>
        <dbReference type="ARBA" id="ARBA00022448"/>
    </source>
</evidence>
<dbReference type="RefSeq" id="WP_205386891.1">
    <property type="nucleotide sequence ID" value="NZ_JAFFZS010000047.1"/>
</dbReference>
<keyword evidence="4" id="KW-0406">Ion transport</keyword>